<dbReference type="PANTHER" id="PTHR43689">
    <property type="entry name" value="HYDROLASE"/>
    <property type="match status" value="1"/>
</dbReference>
<accession>A0ABQ0AIV1</accession>
<keyword evidence="4" id="KW-1185">Reference proteome</keyword>
<keyword evidence="3" id="KW-0378">Hydrolase</keyword>
<dbReference type="InterPro" id="IPR029058">
    <property type="entry name" value="AB_hydrolase_fold"/>
</dbReference>
<gene>
    <name evidence="3" type="ORF">NBRC116598_12120</name>
</gene>
<dbReference type="EMBL" id="BAABWU010000003">
    <property type="protein sequence ID" value="GAA6195768.1"/>
    <property type="molecule type" value="Genomic_DNA"/>
</dbReference>
<dbReference type="RefSeq" id="WP_353397951.1">
    <property type="nucleotide sequence ID" value="NZ_BAABWU010000003.1"/>
</dbReference>
<dbReference type="Proteomes" id="UP001441944">
    <property type="component" value="Unassembled WGS sequence"/>
</dbReference>
<comment type="caution">
    <text evidence="3">The sequence shown here is derived from an EMBL/GenBank/DDBJ whole genome shotgun (WGS) entry which is preliminary data.</text>
</comment>
<feature type="domain" description="Serine aminopeptidase S33" evidence="2">
    <location>
        <begin position="109"/>
        <end position="215"/>
    </location>
</feature>
<reference evidence="3 4" key="1">
    <citation type="submission" date="2024-04" db="EMBL/GenBank/DDBJ databases">
        <title>Draft genome sequence of Pseudophaeobacter arcticus NBRC 116598.</title>
        <authorList>
            <person name="Miyakawa T."/>
            <person name="Kusuya Y."/>
            <person name="Miura T."/>
        </authorList>
    </citation>
    <scope>NUCLEOTIDE SEQUENCE [LARGE SCALE GENOMIC DNA]</scope>
    <source>
        <strain evidence="3 4">SU-CL00105</strain>
    </source>
</reference>
<dbReference type="InterPro" id="IPR022742">
    <property type="entry name" value="Hydrolase_4"/>
</dbReference>
<dbReference type="SUPFAM" id="SSF53474">
    <property type="entry name" value="alpha/beta-Hydrolases"/>
    <property type="match status" value="1"/>
</dbReference>
<organism evidence="3 4">
    <name type="scientific">Pseudophaeobacter arcticus</name>
    <dbReference type="NCBI Taxonomy" id="385492"/>
    <lineage>
        <taxon>Bacteria</taxon>
        <taxon>Pseudomonadati</taxon>
        <taxon>Pseudomonadota</taxon>
        <taxon>Alphaproteobacteria</taxon>
        <taxon>Rhodobacterales</taxon>
        <taxon>Paracoccaceae</taxon>
        <taxon>Pseudophaeobacter</taxon>
    </lineage>
</organism>
<proteinExistence type="predicted"/>
<dbReference type="Gene3D" id="3.40.50.1820">
    <property type="entry name" value="alpha/beta hydrolase"/>
    <property type="match status" value="1"/>
</dbReference>
<evidence type="ECO:0000313" key="4">
    <source>
        <dbReference type="Proteomes" id="UP001441944"/>
    </source>
</evidence>
<dbReference type="Pfam" id="PF12146">
    <property type="entry name" value="Hydrolase_4"/>
    <property type="match status" value="1"/>
</dbReference>
<protein>
    <submittedName>
        <fullName evidence="3">Alpha/beta hydrolase</fullName>
    </submittedName>
</protein>
<evidence type="ECO:0000313" key="3">
    <source>
        <dbReference type="EMBL" id="GAA6195768.1"/>
    </source>
</evidence>
<dbReference type="GO" id="GO:0016787">
    <property type="term" value="F:hydrolase activity"/>
    <property type="evidence" value="ECO:0007669"/>
    <property type="project" value="UniProtKB-KW"/>
</dbReference>
<evidence type="ECO:0000259" key="2">
    <source>
        <dbReference type="Pfam" id="PF12146"/>
    </source>
</evidence>
<feature type="region of interest" description="Disordered" evidence="1">
    <location>
        <begin position="1"/>
        <end position="30"/>
    </location>
</feature>
<evidence type="ECO:0000256" key="1">
    <source>
        <dbReference type="SAM" id="MobiDB-lite"/>
    </source>
</evidence>
<name>A0ABQ0AIV1_9RHOB</name>
<sequence length="317" mass="33587">MVTTSTARPKVSATAQPAAAAKPKPRQARAPKWFHRTTGALSRVSPGLASAVFAYLFTRPQRQKLPRRERDWLLQATATPLKLTDGTQVPLYEWRDARPLAGVRDEAPLPTVLLVHGFGGRAGQMGGFAAPLVAAGYRVIAFDAPAHGAAAGSRSSLPEMLEVTQQVAARLGPLAGVVAHSNGAAAVIAALTRGMQADRVALLAPMPDLESFIQRLASQLGFSASVAKRAQSRVEARYGLPFSALKAATLTPQLTLPTLILHDSGDRIIPLQEVEDLAQVWKAARLEVSDGLGHNRLLRDAAVIASVVAHLGVATPR</sequence>
<dbReference type="PANTHER" id="PTHR43689:SF8">
    <property type="entry name" value="ALPHA_BETA-HYDROLASES SUPERFAMILY PROTEIN"/>
    <property type="match status" value="1"/>
</dbReference>